<name>A0ABR2P7Y8_9ROSI</name>
<gene>
    <name evidence="1" type="ORF">V6N11_047784</name>
</gene>
<reference evidence="1 2" key="1">
    <citation type="journal article" date="2024" name="G3 (Bethesda)">
        <title>Genome assembly of Hibiscus sabdariffa L. provides insights into metabolisms of medicinal natural products.</title>
        <authorList>
            <person name="Kim T."/>
        </authorList>
    </citation>
    <scope>NUCLEOTIDE SEQUENCE [LARGE SCALE GENOMIC DNA]</scope>
    <source>
        <strain evidence="1">TK-2024</strain>
        <tissue evidence="1">Old leaves</tissue>
    </source>
</reference>
<dbReference type="Proteomes" id="UP001396334">
    <property type="component" value="Unassembled WGS sequence"/>
</dbReference>
<proteinExistence type="predicted"/>
<evidence type="ECO:0000313" key="2">
    <source>
        <dbReference type="Proteomes" id="UP001396334"/>
    </source>
</evidence>
<evidence type="ECO:0000313" key="1">
    <source>
        <dbReference type="EMBL" id="KAK8984563.1"/>
    </source>
</evidence>
<comment type="caution">
    <text evidence="1">The sequence shown here is derived from an EMBL/GenBank/DDBJ whole genome shotgun (WGS) entry which is preliminary data.</text>
</comment>
<organism evidence="1 2">
    <name type="scientific">Hibiscus sabdariffa</name>
    <name type="common">roselle</name>
    <dbReference type="NCBI Taxonomy" id="183260"/>
    <lineage>
        <taxon>Eukaryota</taxon>
        <taxon>Viridiplantae</taxon>
        <taxon>Streptophyta</taxon>
        <taxon>Embryophyta</taxon>
        <taxon>Tracheophyta</taxon>
        <taxon>Spermatophyta</taxon>
        <taxon>Magnoliopsida</taxon>
        <taxon>eudicotyledons</taxon>
        <taxon>Gunneridae</taxon>
        <taxon>Pentapetalae</taxon>
        <taxon>rosids</taxon>
        <taxon>malvids</taxon>
        <taxon>Malvales</taxon>
        <taxon>Malvaceae</taxon>
        <taxon>Malvoideae</taxon>
        <taxon>Hibiscus</taxon>
    </lineage>
</organism>
<sequence length="403" mass="45804">MQPLSIANPLLTWVELEHSYMERADGSTKLLPYEDGFGSIDHSKELILQVLSGQTHGSTPNLYDVVRVLLALGDNNVVTEIYIWHHNHLAVRSFYAIPCYDTSLYSNSFDVLIGGGEIMLEGKCSTVDDLVDGTSRQRQRAVENEHELYRVKHTFEYRKPYLSSLIGEKQFHTMERLFELLVAKTTLLESEEKKKKGEHVRLATFLDKKEAQFWVMNEQSKVMTLISFLDCKCYLKIVELCLIVVVGVEVMKIGTNIKLLEGMSYNQSTFKSGSQNLLEAVVIVVCYSNKDIKEKPPDIIIDDEKRESVLHSKLEKHITHAMDSHLLLQFTKVLLGWIFVICGQLNEIPDDNEVEIVVAAGVSLQLSHLLRNALVEEFYEQEKLCSGIRSTILPTHVATSFNP</sequence>
<accession>A0ABR2P7Y8</accession>
<protein>
    <submittedName>
        <fullName evidence="1">Uncharacterized protein</fullName>
    </submittedName>
</protein>
<keyword evidence="2" id="KW-1185">Reference proteome</keyword>
<dbReference type="EMBL" id="JBBPBN010000077">
    <property type="protein sequence ID" value="KAK8984563.1"/>
    <property type="molecule type" value="Genomic_DNA"/>
</dbReference>